<keyword evidence="1" id="KW-1133">Transmembrane helix</keyword>
<evidence type="ECO:0000256" key="1">
    <source>
        <dbReference type="SAM" id="Phobius"/>
    </source>
</evidence>
<feature type="transmembrane region" description="Helical" evidence="1">
    <location>
        <begin position="183"/>
        <end position="203"/>
    </location>
</feature>
<organism evidence="2 3">
    <name type="scientific">Micromonospora gifhornensis</name>
    <dbReference type="NCBI Taxonomy" id="84594"/>
    <lineage>
        <taxon>Bacteria</taxon>
        <taxon>Bacillati</taxon>
        <taxon>Actinomycetota</taxon>
        <taxon>Actinomycetes</taxon>
        <taxon>Micromonosporales</taxon>
        <taxon>Micromonosporaceae</taxon>
        <taxon>Micromonospora</taxon>
    </lineage>
</organism>
<gene>
    <name evidence="2" type="ORF">Vgi01_34450</name>
</gene>
<keyword evidence="3" id="KW-1185">Reference proteome</keyword>
<keyword evidence="1" id="KW-0472">Membrane</keyword>
<comment type="caution">
    <text evidence="2">The sequence shown here is derived from an EMBL/GenBank/DDBJ whole genome shotgun (WGS) entry which is preliminary data.</text>
</comment>
<evidence type="ECO:0000313" key="2">
    <source>
        <dbReference type="EMBL" id="GIJ16761.1"/>
    </source>
</evidence>
<dbReference type="EMBL" id="BOPA01000022">
    <property type="protein sequence ID" value="GIJ16761.1"/>
    <property type="molecule type" value="Genomic_DNA"/>
</dbReference>
<name>A0ABQ4IG13_9ACTN</name>
<feature type="transmembrane region" description="Helical" evidence="1">
    <location>
        <begin position="120"/>
        <end position="141"/>
    </location>
</feature>
<dbReference type="Proteomes" id="UP000647860">
    <property type="component" value="Unassembled WGS sequence"/>
</dbReference>
<evidence type="ECO:0000313" key="3">
    <source>
        <dbReference type="Proteomes" id="UP000647860"/>
    </source>
</evidence>
<sequence>MARSALHTTYPAGVQWRCHRDSGAKQRRDVDTMTAMMERNTATAKTPGAPTVQERTARKRATRYLLGGLRLALGWIFLWAFLDKLFGLGFATEAKSAWINGGSPTKGFLTFGATGPFQGFYNSIAGAAWADWLFMIGLAAIGTALMLGIGVRVAAAAGGLLLVLMWTAALLPANNPFMDDHLIYAGVLALLAVTNAGDTWGLGRTWARLPIVQRFGWLR</sequence>
<reference evidence="2 3" key="1">
    <citation type="submission" date="2021-01" db="EMBL/GenBank/DDBJ databases">
        <title>Whole genome shotgun sequence of Verrucosispora gifhornensis NBRC 16317.</title>
        <authorList>
            <person name="Komaki H."/>
            <person name="Tamura T."/>
        </authorList>
    </citation>
    <scope>NUCLEOTIDE SEQUENCE [LARGE SCALE GENOMIC DNA]</scope>
    <source>
        <strain evidence="2 3">NBRC 16317</strain>
    </source>
</reference>
<feature type="transmembrane region" description="Helical" evidence="1">
    <location>
        <begin position="64"/>
        <end position="82"/>
    </location>
</feature>
<protein>
    <submittedName>
        <fullName evidence="2">Membrane protein</fullName>
    </submittedName>
</protein>
<accession>A0ABQ4IG13</accession>
<keyword evidence="1" id="KW-0812">Transmembrane</keyword>
<feature type="transmembrane region" description="Helical" evidence="1">
    <location>
        <begin position="153"/>
        <end position="171"/>
    </location>
</feature>
<proteinExistence type="predicted"/>